<dbReference type="NCBIfam" id="TIGR02532">
    <property type="entry name" value="IV_pilin_GFxxxE"/>
    <property type="match status" value="1"/>
</dbReference>
<dbReference type="OrthoDB" id="192202at2"/>
<proteinExistence type="predicted"/>
<dbReference type="Proteomes" id="UP000306196">
    <property type="component" value="Unassembled WGS sequence"/>
</dbReference>
<reference evidence="2 3" key="1">
    <citation type="submission" date="2019-05" db="EMBL/GenBank/DDBJ databases">
        <title>Verrucobacter flavum gen. nov., sp. nov. a new member of the family Verrucomicrobiaceae.</title>
        <authorList>
            <person name="Szuroczki S."/>
            <person name="Abbaszade G."/>
            <person name="Szabo A."/>
            <person name="Felfoldi T."/>
            <person name="Schumann P."/>
            <person name="Boka K."/>
            <person name="Keki Z."/>
            <person name="Toumi M."/>
            <person name="Toth E."/>
        </authorList>
    </citation>
    <scope>NUCLEOTIDE SEQUENCE [LARGE SCALE GENOMIC DNA]</scope>
    <source>
        <strain evidence="2 3">MG-N-17</strain>
    </source>
</reference>
<organism evidence="2 3">
    <name type="scientific">Phragmitibacter flavus</name>
    <dbReference type="NCBI Taxonomy" id="2576071"/>
    <lineage>
        <taxon>Bacteria</taxon>
        <taxon>Pseudomonadati</taxon>
        <taxon>Verrucomicrobiota</taxon>
        <taxon>Verrucomicrobiia</taxon>
        <taxon>Verrucomicrobiales</taxon>
        <taxon>Verrucomicrobiaceae</taxon>
        <taxon>Phragmitibacter</taxon>
    </lineage>
</organism>
<dbReference type="Pfam" id="PF07963">
    <property type="entry name" value="N_methyl"/>
    <property type="match status" value="1"/>
</dbReference>
<evidence type="ECO:0000256" key="1">
    <source>
        <dbReference type="SAM" id="Phobius"/>
    </source>
</evidence>
<evidence type="ECO:0000313" key="3">
    <source>
        <dbReference type="Proteomes" id="UP000306196"/>
    </source>
</evidence>
<keyword evidence="3" id="KW-1185">Reference proteome</keyword>
<gene>
    <name evidence="2" type="ORF">FEM03_13990</name>
</gene>
<dbReference type="InterPro" id="IPR012902">
    <property type="entry name" value="N_methyl_site"/>
</dbReference>
<dbReference type="Gene3D" id="3.30.700.10">
    <property type="entry name" value="Glycoprotein, Type 4 Pilin"/>
    <property type="match status" value="1"/>
</dbReference>
<dbReference type="InterPro" id="IPR045584">
    <property type="entry name" value="Pilin-like"/>
</dbReference>
<feature type="transmembrane region" description="Helical" evidence="1">
    <location>
        <begin position="30"/>
        <end position="54"/>
    </location>
</feature>
<protein>
    <submittedName>
        <fullName evidence="2">Prepilin-type N-terminal cleavage/methylation domain-containing protein</fullName>
    </submittedName>
</protein>
<accession>A0A5R8KDB5</accession>
<sequence>MTPIIQSESRTRRLQLHAPGSPLSSSFQKAFTLIEIVLVLTLVAIITAAAVPAVNGLRDEAAAREPLTALARLAKETRLQAMKDKRPYQIAFTAQGFTATRYLSPYLQAAELEAFLQTPVPDPVTEATESADGAPPPPTFVNWTKTYALPEGLQYNVQYWHEASPTEISGPIVRLWVFQPTGIVAPITVNLIHQGTIHSATFNALTADIAKTSSHSQ</sequence>
<dbReference type="EMBL" id="VAUV01000009">
    <property type="protein sequence ID" value="TLD70291.1"/>
    <property type="molecule type" value="Genomic_DNA"/>
</dbReference>
<keyword evidence="1" id="KW-0812">Transmembrane</keyword>
<keyword evidence="1" id="KW-1133">Transmembrane helix</keyword>
<dbReference type="AlphaFoldDB" id="A0A5R8KDB5"/>
<keyword evidence="1" id="KW-0472">Membrane</keyword>
<name>A0A5R8KDB5_9BACT</name>
<dbReference type="RefSeq" id="WP_138086890.1">
    <property type="nucleotide sequence ID" value="NZ_VAUV01000009.1"/>
</dbReference>
<comment type="caution">
    <text evidence="2">The sequence shown here is derived from an EMBL/GenBank/DDBJ whole genome shotgun (WGS) entry which is preliminary data.</text>
</comment>
<dbReference type="SUPFAM" id="SSF54523">
    <property type="entry name" value="Pili subunits"/>
    <property type="match status" value="1"/>
</dbReference>
<evidence type="ECO:0000313" key="2">
    <source>
        <dbReference type="EMBL" id="TLD70291.1"/>
    </source>
</evidence>